<protein>
    <recommendedName>
        <fullName evidence="3">Outer membrane protein beta-barrel domain-containing protein</fullName>
    </recommendedName>
</protein>
<keyword evidence="2" id="KW-1185">Reference proteome</keyword>
<proteinExistence type="predicted"/>
<comment type="caution">
    <text evidence="1">The sequence shown here is derived from an EMBL/GenBank/DDBJ whole genome shotgun (WGS) entry which is preliminary data.</text>
</comment>
<dbReference type="OrthoDB" id="944734at2"/>
<evidence type="ECO:0008006" key="3">
    <source>
        <dbReference type="Google" id="ProtNLM"/>
    </source>
</evidence>
<organism evidence="1 2">
    <name type="scientific">Emticicia agri</name>
    <dbReference type="NCBI Taxonomy" id="2492393"/>
    <lineage>
        <taxon>Bacteria</taxon>
        <taxon>Pseudomonadati</taxon>
        <taxon>Bacteroidota</taxon>
        <taxon>Cytophagia</taxon>
        <taxon>Cytophagales</taxon>
        <taxon>Leadbetterellaceae</taxon>
        <taxon>Emticicia</taxon>
    </lineage>
</organism>
<gene>
    <name evidence="1" type="ORF">EWM59_21505</name>
</gene>
<evidence type="ECO:0000313" key="1">
    <source>
        <dbReference type="EMBL" id="RYU93558.1"/>
    </source>
</evidence>
<dbReference type="EMBL" id="SEWF01000042">
    <property type="protein sequence ID" value="RYU93558.1"/>
    <property type="molecule type" value="Genomic_DNA"/>
</dbReference>
<reference evidence="1 2" key="1">
    <citation type="submission" date="2019-02" db="EMBL/GenBank/DDBJ databases">
        <title>Bacterial novel species Emticicia sp. 17J42-9 isolated from soil.</title>
        <authorList>
            <person name="Jung H.-Y."/>
        </authorList>
    </citation>
    <scope>NUCLEOTIDE SEQUENCE [LARGE SCALE GENOMIC DNA]</scope>
    <source>
        <strain evidence="1 2">17J42-9</strain>
    </source>
</reference>
<dbReference type="Proteomes" id="UP000293162">
    <property type="component" value="Unassembled WGS sequence"/>
</dbReference>
<dbReference type="AlphaFoldDB" id="A0A4Q5LV43"/>
<accession>A0A4Q5LV43</accession>
<dbReference type="RefSeq" id="WP_130023316.1">
    <property type="nucleotide sequence ID" value="NZ_SEWF01000042.1"/>
</dbReference>
<name>A0A4Q5LV43_9BACT</name>
<sequence length="222" mass="25299">MKIITKLIIFSVFITTNLSYAQTLNWANLQKEQRHIASLAIGLDYSLTLSVGYGYQLKTNFPIVVGAEYAMPSGKNLGDDFKTKVGGQVRWFRVGDFRFSTKVQGIFRRYENNYVRLNNFGADFSGVIGYYKPKWFLAGEVGFDKAIVTHFKHTEAMKENFAAKDGWYNPATGGNFYYGLQSGFSWRSHDLILKAGKIITQDFRTTPLLPFYAQIGYNLKIK</sequence>
<evidence type="ECO:0000313" key="2">
    <source>
        <dbReference type="Proteomes" id="UP000293162"/>
    </source>
</evidence>